<dbReference type="AlphaFoldDB" id="A0A1H1KUP9"/>
<sequence length="294" mass="34994">MIKQNPFSVYDFLGYFIPGALVIYVFLIISNSNEFESISSVFTVIGNNKSLEIDNLLFFIILSYGLGHLINFLSSITIERYSYWKYDYPSKYLMNLNPYNNYWKGPLKIKIWKSLLFLILLPISILDYLLGEFLNFKDFYTKRLDQFMIEMIKSKGVILLDKLGAPLTNSLRNYDFHRIFSHYVYENSKNHQAKMTNYVSLYGFLRSLSLISVIFFWYSLYKLIVIYSQGITFNEFYDEWKYLIYSFILLGGISYVFFMAFMKFYRRYTLEALMLIVIDPDLKNDILPKTILEE</sequence>
<feature type="transmembrane region" description="Helical" evidence="1">
    <location>
        <begin position="12"/>
        <end position="29"/>
    </location>
</feature>
<name>A0A1H1KUP9_9FLAO</name>
<dbReference type="STRING" id="1250231.SAMN04488552_0205"/>
<reference evidence="2 3" key="1">
    <citation type="submission" date="2016-10" db="EMBL/GenBank/DDBJ databases">
        <authorList>
            <person name="Varghese N."/>
            <person name="Submissions S."/>
        </authorList>
    </citation>
    <scope>NUCLEOTIDE SEQUENCE [LARGE SCALE GENOMIC DNA]</scope>
    <source>
        <strain evidence="2 3">Mar_2010_102</strain>
    </source>
</reference>
<keyword evidence="1" id="KW-0812">Transmembrane</keyword>
<proteinExistence type="predicted"/>
<organism evidence="2 3">
    <name type="scientific">Christiangramia echinicola</name>
    <dbReference type="NCBI Taxonomy" id="279359"/>
    <lineage>
        <taxon>Bacteria</taxon>
        <taxon>Pseudomonadati</taxon>
        <taxon>Bacteroidota</taxon>
        <taxon>Flavobacteriia</taxon>
        <taxon>Flavobacteriales</taxon>
        <taxon>Flavobacteriaceae</taxon>
        <taxon>Christiangramia</taxon>
    </lineage>
</organism>
<dbReference type="Proteomes" id="UP000198858">
    <property type="component" value="Chromosome I"/>
</dbReference>
<evidence type="ECO:0000313" key="2">
    <source>
        <dbReference type="EMBL" id="SDR65867.1"/>
    </source>
</evidence>
<feature type="transmembrane region" description="Helical" evidence="1">
    <location>
        <begin position="56"/>
        <end position="78"/>
    </location>
</feature>
<feature type="transmembrane region" description="Helical" evidence="1">
    <location>
        <begin position="240"/>
        <end position="261"/>
    </location>
</feature>
<keyword evidence="3" id="KW-1185">Reference proteome</keyword>
<evidence type="ECO:0000256" key="1">
    <source>
        <dbReference type="SAM" id="Phobius"/>
    </source>
</evidence>
<evidence type="ECO:0000313" key="3">
    <source>
        <dbReference type="Proteomes" id="UP000198858"/>
    </source>
</evidence>
<feature type="transmembrane region" description="Helical" evidence="1">
    <location>
        <begin position="199"/>
        <end position="220"/>
    </location>
</feature>
<gene>
    <name evidence="2" type="ORF">SAMN04488552_0205</name>
</gene>
<dbReference type="EMBL" id="LT629745">
    <property type="protein sequence ID" value="SDR65867.1"/>
    <property type="molecule type" value="Genomic_DNA"/>
</dbReference>
<dbReference type="RefSeq" id="WP_089660928.1">
    <property type="nucleotide sequence ID" value="NZ_LT629745.1"/>
</dbReference>
<protein>
    <submittedName>
        <fullName evidence="2">Uncharacterized protein</fullName>
    </submittedName>
</protein>
<feature type="transmembrane region" description="Helical" evidence="1">
    <location>
        <begin position="111"/>
        <end position="130"/>
    </location>
</feature>
<keyword evidence="1" id="KW-1133">Transmembrane helix</keyword>
<accession>A0A1H1KUP9</accession>
<keyword evidence="1" id="KW-0472">Membrane</keyword>